<dbReference type="PRINTS" id="PR00092">
    <property type="entry name" value="TYROSINASE"/>
</dbReference>
<name>A0ABT2ZPY2_9RHOB</name>
<dbReference type="PROSITE" id="PS00498">
    <property type="entry name" value="TYROSINASE_2"/>
    <property type="match status" value="1"/>
</dbReference>
<evidence type="ECO:0000256" key="2">
    <source>
        <dbReference type="ARBA" id="ARBA00023008"/>
    </source>
</evidence>
<proteinExistence type="predicted"/>
<keyword evidence="2" id="KW-0186">Copper</keyword>
<dbReference type="Proteomes" id="UP001652564">
    <property type="component" value="Unassembled WGS sequence"/>
</dbReference>
<evidence type="ECO:0000256" key="3">
    <source>
        <dbReference type="SAM" id="MobiDB-lite"/>
    </source>
</evidence>
<dbReference type="PANTHER" id="PTHR11474">
    <property type="entry name" value="TYROSINASE FAMILY MEMBER"/>
    <property type="match status" value="1"/>
</dbReference>
<feature type="domain" description="Tyrosinase copper-binding" evidence="4">
    <location>
        <begin position="359"/>
        <end position="370"/>
    </location>
</feature>
<gene>
    <name evidence="5" type="ORF">OEZ71_12975</name>
</gene>
<dbReference type="EMBL" id="JAOWKZ010000003">
    <property type="protein sequence ID" value="MCV2873208.1"/>
    <property type="molecule type" value="Genomic_DNA"/>
</dbReference>
<evidence type="ECO:0000256" key="1">
    <source>
        <dbReference type="ARBA" id="ARBA00022723"/>
    </source>
</evidence>
<dbReference type="SUPFAM" id="SSF48056">
    <property type="entry name" value="Di-copper centre-containing domain"/>
    <property type="match status" value="1"/>
</dbReference>
<accession>A0ABT2ZPY2</accession>
<feature type="region of interest" description="Disordered" evidence="3">
    <location>
        <begin position="442"/>
        <end position="461"/>
    </location>
</feature>
<sequence length="596" mass="66449">MIASQPTWTDDISCYFTAPYWLPAEDRADIAKGWRGCMKGYLIDLGDYASVCEWSVTIYNHLASRSMPLTDDARQFWPFDALETFRLWVNQGWRRVSSDPIDKADRIPKPPVPPSEPYIRRDLAAMRPDEIDDFRARLDDIMQVGDPSPASPWQKWAYIHTNWCLHYQEAFAFWHRGYLMYLETLLGCPIPYWDWMAKDASIDGSPSAGLPQCFLDETYVHPGTGETRPNPLRYAAAKDGRSKLCAIGKMSGPDCTYVQRNPLFYTRGDDHRAERAKLFAMAEIFQQQVVDALKFPTFSVPQGSPGFPWANIPAFTPPQPDDLYPYRDQNFDGAYEQPHDNYHGWIGADMADNAYTAVDPIFICYHANIDRMLEVWIRAHPVAQYTAGVALRPFTGPVAAEINEATPDLWRYTTLGDLAQDSRHLGYDYGPPVAPQFTGRAPVAGSGARTGQTISGGSAPSASAPGPAWVIFDGVRCTHDSYTIDVFLGGAAGAAQADNPAYVGRFSRIGMGIADDKGRCIRHGVPRMLDASRAAAALGLSAGEEPGLCFRVSHLHTGHELSEDEYRDLPGFTPVFHWGDLRFAPIDRSSERPCCH</sequence>
<dbReference type="PANTHER" id="PTHR11474:SF76">
    <property type="entry name" value="SHKT DOMAIN-CONTAINING PROTEIN"/>
    <property type="match status" value="1"/>
</dbReference>
<dbReference type="InterPro" id="IPR002227">
    <property type="entry name" value="Tyrosinase_Cu-bd"/>
</dbReference>
<evidence type="ECO:0000313" key="5">
    <source>
        <dbReference type="EMBL" id="MCV2873208.1"/>
    </source>
</evidence>
<dbReference type="InterPro" id="IPR008922">
    <property type="entry name" value="Di-copper_centre_dom_sf"/>
</dbReference>
<dbReference type="InterPro" id="IPR050316">
    <property type="entry name" value="Tyrosinase/Hemocyanin"/>
</dbReference>
<organism evidence="5 6">
    <name type="scientific">Albidovulum litorale</name>
    <dbReference type="NCBI Taxonomy" id="2984134"/>
    <lineage>
        <taxon>Bacteria</taxon>
        <taxon>Pseudomonadati</taxon>
        <taxon>Pseudomonadota</taxon>
        <taxon>Alphaproteobacteria</taxon>
        <taxon>Rhodobacterales</taxon>
        <taxon>Paracoccaceae</taxon>
        <taxon>Albidovulum</taxon>
    </lineage>
</organism>
<dbReference type="Gene3D" id="1.10.1280.10">
    <property type="entry name" value="Di-copper center containing domain from catechol oxidase"/>
    <property type="match status" value="1"/>
</dbReference>
<reference evidence="5 6" key="1">
    <citation type="submission" date="2022-10" db="EMBL/GenBank/DDBJ databases">
        <title>Defluviimonas sp. nov., isolated from ocean surface sediments.</title>
        <authorList>
            <person name="He W."/>
            <person name="Wang L."/>
            <person name="Zhang D.-F."/>
        </authorList>
    </citation>
    <scope>NUCLEOTIDE SEQUENCE [LARGE SCALE GENOMIC DNA]</scope>
    <source>
        <strain evidence="5 6">WL0050</strain>
    </source>
</reference>
<evidence type="ECO:0000313" key="6">
    <source>
        <dbReference type="Proteomes" id="UP001652564"/>
    </source>
</evidence>
<protein>
    <submittedName>
        <fullName evidence="5">Tyrosinase family protein</fullName>
    </submittedName>
</protein>
<comment type="caution">
    <text evidence="5">The sequence shown here is derived from an EMBL/GenBank/DDBJ whole genome shotgun (WGS) entry which is preliminary data.</text>
</comment>
<dbReference type="Pfam" id="PF00264">
    <property type="entry name" value="Tyrosinase"/>
    <property type="match status" value="1"/>
</dbReference>
<keyword evidence="6" id="KW-1185">Reference proteome</keyword>
<keyword evidence="1" id="KW-0479">Metal-binding</keyword>
<evidence type="ECO:0000259" key="4">
    <source>
        <dbReference type="PROSITE" id="PS00498"/>
    </source>
</evidence>